<dbReference type="InterPro" id="IPR029068">
    <property type="entry name" value="Glyas_Bleomycin-R_OHBP_Dase"/>
</dbReference>
<dbReference type="Pfam" id="PF06983">
    <property type="entry name" value="3-dmu-9_3-mt"/>
    <property type="match status" value="1"/>
</dbReference>
<dbReference type="AlphaFoldDB" id="A0A8J3JYU9"/>
<evidence type="ECO:0000313" key="3">
    <source>
        <dbReference type="Proteomes" id="UP000619293"/>
    </source>
</evidence>
<evidence type="ECO:0000313" key="2">
    <source>
        <dbReference type="EMBL" id="GIF89377.1"/>
    </source>
</evidence>
<protein>
    <submittedName>
        <fullName evidence="2">VOC family protein</fullName>
    </submittedName>
</protein>
<dbReference type="Gene3D" id="3.10.180.10">
    <property type="entry name" value="2,3-Dihydroxybiphenyl 1,2-Dioxygenase, domain 1"/>
    <property type="match status" value="1"/>
</dbReference>
<dbReference type="SUPFAM" id="SSF54593">
    <property type="entry name" value="Glyoxalase/Bleomycin resistance protein/Dihydroxybiphenyl dioxygenase"/>
    <property type="match status" value="1"/>
</dbReference>
<dbReference type="Proteomes" id="UP000619293">
    <property type="component" value="Unassembled WGS sequence"/>
</dbReference>
<feature type="domain" description="PhnB-like" evidence="1">
    <location>
        <begin position="2"/>
        <end position="110"/>
    </location>
</feature>
<sequence>MQKITPYLWFDTQAEEAAAHYTSIFKNSRIVGVVPGPEGRAMLVNFELEGQPFVGLNGGPAFRFTEAISFFVDCADQAEVDEMWARLSEGGEEGQCGWLKDRYGVSWQIVPKALAELMGDPDPAKASRVMHAMLGMTKLDVQGLQDAYDGRA</sequence>
<evidence type="ECO:0000259" key="1">
    <source>
        <dbReference type="Pfam" id="PF06983"/>
    </source>
</evidence>
<dbReference type="CDD" id="cd06588">
    <property type="entry name" value="PhnB_like"/>
    <property type="match status" value="1"/>
</dbReference>
<dbReference type="EMBL" id="BONG01000015">
    <property type="protein sequence ID" value="GIF89377.1"/>
    <property type="molecule type" value="Genomic_DNA"/>
</dbReference>
<name>A0A8J3JYU9_9ACTN</name>
<dbReference type="InterPro" id="IPR028973">
    <property type="entry name" value="PhnB-like"/>
</dbReference>
<gene>
    <name evidence="2" type="ORF">Cch02nite_28210</name>
</gene>
<organism evidence="2 3">
    <name type="scientific">Catellatospora chokoriensis</name>
    <dbReference type="NCBI Taxonomy" id="310353"/>
    <lineage>
        <taxon>Bacteria</taxon>
        <taxon>Bacillati</taxon>
        <taxon>Actinomycetota</taxon>
        <taxon>Actinomycetes</taxon>
        <taxon>Micromonosporales</taxon>
        <taxon>Micromonosporaceae</taxon>
        <taxon>Catellatospora</taxon>
    </lineage>
</organism>
<accession>A0A8J3JYU9</accession>
<dbReference type="PIRSF" id="PIRSF021700">
    <property type="entry name" value="3_dmu_93_MTrfase"/>
    <property type="match status" value="1"/>
</dbReference>
<dbReference type="PANTHER" id="PTHR33990">
    <property type="entry name" value="PROTEIN YJDN-RELATED"/>
    <property type="match status" value="1"/>
</dbReference>
<keyword evidence="3" id="KW-1185">Reference proteome</keyword>
<reference evidence="2 3" key="1">
    <citation type="submission" date="2021-01" db="EMBL/GenBank/DDBJ databases">
        <title>Whole genome shotgun sequence of Catellatospora chokoriensis NBRC 107358.</title>
        <authorList>
            <person name="Komaki H."/>
            <person name="Tamura T."/>
        </authorList>
    </citation>
    <scope>NUCLEOTIDE SEQUENCE [LARGE SCALE GENOMIC DNA]</scope>
    <source>
        <strain evidence="2 3">NBRC 107358</strain>
    </source>
</reference>
<dbReference type="PANTHER" id="PTHR33990:SF2">
    <property type="entry name" value="PHNB-LIKE DOMAIN-CONTAINING PROTEIN"/>
    <property type="match status" value="1"/>
</dbReference>
<dbReference type="RefSeq" id="WP_191839245.1">
    <property type="nucleotide sequence ID" value="NZ_BAAALB010000006.1"/>
</dbReference>
<proteinExistence type="predicted"/>
<comment type="caution">
    <text evidence="2">The sequence shown here is derived from an EMBL/GenBank/DDBJ whole genome shotgun (WGS) entry which is preliminary data.</text>
</comment>
<dbReference type="InterPro" id="IPR009725">
    <property type="entry name" value="3_dmu_93_MTrfase"/>
</dbReference>